<evidence type="ECO:0000256" key="5">
    <source>
        <dbReference type="ARBA" id="ARBA00022777"/>
    </source>
</evidence>
<evidence type="ECO:0000256" key="3">
    <source>
        <dbReference type="ARBA" id="ARBA00022553"/>
    </source>
</evidence>
<dbReference type="Proteomes" id="UP000017831">
    <property type="component" value="Unassembled WGS sequence"/>
</dbReference>
<dbReference type="PANTHER" id="PTHR42878">
    <property type="entry name" value="TWO-COMPONENT HISTIDINE KINASE"/>
    <property type="match status" value="1"/>
</dbReference>
<evidence type="ECO:0000259" key="7">
    <source>
        <dbReference type="PROSITE" id="PS50109"/>
    </source>
</evidence>
<keyword evidence="6" id="KW-1133">Transmembrane helix</keyword>
<dbReference type="AlphaFoldDB" id="U6R7W2"/>
<dbReference type="Pfam" id="PF02518">
    <property type="entry name" value="HATPase_c"/>
    <property type="match status" value="1"/>
</dbReference>
<comment type="caution">
    <text evidence="8">The sequence shown here is derived from an EMBL/GenBank/DDBJ whole genome shotgun (WGS) entry which is preliminary data.</text>
</comment>
<sequence>MKKYYYITFIAIVATVCLQAKYIWGLYNQYVTENIIKIEMETEKAIEDEKWIRRVLQSISMIPTTEEYSSEIKLQKPDTVRLSPQDADMIRSTTVKQIAAGKFAAERIHGLEQDILQAAGFPLNLNTLDSLWRASDSIVRHPHQFLLYDKDTVMISSVGDLESHTPDYVSQLHPIGTKGLQYLQIKADIPMSHFLRHQLWTLALSACMMLLVLLCLFFQLTAIRRKEALLRKREMTINGTIHDLKSPLNSVITMMGWLKQTAPDKETKEMLETSKAGVRRLISNIEALLMTARMDRHQVVLNKSLIDVPEMAEGVKKELSCLYPGKSHAICIINELPAGLQVMADGMYIENVIRNLMENALKYSDAGVRIEVSLSIVNERLRVSVKDNGWGIAPCHQKKLFTQFYRVPRSEEQQQKGYGIGLAQSQYIINEHGGEIMVKSAEGEGSTFTFMIPCR</sequence>
<dbReference type="Gene3D" id="1.10.287.130">
    <property type="match status" value="1"/>
</dbReference>
<dbReference type="InterPro" id="IPR003594">
    <property type="entry name" value="HATPase_dom"/>
</dbReference>
<dbReference type="InterPro" id="IPR005467">
    <property type="entry name" value="His_kinase_dom"/>
</dbReference>
<proteinExistence type="predicted"/>
<dbReference type="CDD" id="cd00075">
    <property type="entry name" value="HATPase"/>
    <property type="match status" value="1"/>
</dbReference>
<dbReference type="InterPro" id="IPR036890">
    <property type="entry name" value="HATPase_C_sf"/>
</dbReference>
<dbReference type="InterPro" id="IPR050351">
    <property type="entry name" value="BphY/WalK/GraS-like"/>
</dbReference>
<dbReference type="GeneID" id="60060300"/>
<dbReference type="SUPFAM" id="SSF47384">
    <property type="entry name" value="Homodimeric domain of signal transducing histidine kinase"/>
    <property type="match status" value="1"/>
</dbReference>
<evidence type="ECO:0000313" key="9">
    <source>
        <dbReference type="Proteomes" id="UP000017831"/>
    </source>
</evidence>
<dbReference type="PANTHER" id="PTHR42878:SF13">
    <property type="entry name" value="HISTIDINE KINASE"/>
    <property type="match status" value="1"/>
</dbReference>
<dbReference type="InterPro" id="IPR004358">
    <property type="entry name" value="Sig_transdc_His_kin-like_C"/>
</dbReference>
<reference evidence="8 9" key="1">
    <citation type="submission" date="2013-04" db="EMBL/GenBank/DDBJ databases">
        <title>The Genome Sequence of Bacteroides massiliensis DSM 17679.</title>
        <authorList>
            <consortium name="The Broad Institute Genomics Platform"/>
            <person name="Earl A."/>
            <person name="Ward D."/>
            <person name="Feldgarden M."/>
            <person name="Gevers D."/>
            <person name="Martens E."/>
            <person name="Fenner L."/>
            <person name="Roux V."/>
            <person name="Mallet M.N."/>
            <person name="Raoult D."/>
            <person name="Walker B."/>
            <person name="Young S."/>
            <person name="Zeng Q."/>
            <person name="Gargeya S."/>
            <person name="Fitzgerald M."/>
            <person name="Haas B."/>
            <person name="Abouelleil A."/>
            <person name="Allen A.W."/>
            <person name="Alvarado L."/>
            <person name="Arachchi H.M."/>
            <person name="Berlin A.M."/>
            <person name="Chapman S.B."/>
            <person name="Gainer-Dewar J."/>
            <person name="Goldberg J."/>
            <person name="Griggs A."/>
            <person name="Gujja S."/>
            <person name="Hansen M."/>
            <person name="Howarth C."/>
            <person name="Imamovic A."/>
            <person name="Ireland A."/>
            <person name="Larimer J."/>
            <person name="McCowan C."/>
            <person name="Murphy C."/>
            <person name="Pearson M."/>
            <person name="Poon T.W."/>
            <person name="Priest M."/>
            <person name="Roberts A."/>
            <person name="Saif S."/>
            <person name="Shea T."/>
            <person name="Sisk P."/>
            <person name="Sykes S."/>
            <person name="Wortman J."/>
            <person name="Nusbaum C."/>
            <person name="Birren B."/>
        </authorList>
    </citation>
    <scope>NUCLEOTIDE SEQUENCE [LARGE SCALE GENOMIC DNA]</scope>
    <source>
        <strain evidence="9">B84634 / Timone 84634 / DSM 17679 / JCM 13223</strain>
    </source>
</reference>
<evidence type="ECO:0000256" key="1">
    <source>
        <dbReference type="ARBA" id="ARBA00000085"/>
    </source>
</evidence>
<gene>
    <name evidence="8" type="ORF">HMPREF1534_03831</name>
</gene>
<dbReference type="SUPFAM" id="SSF55874">
    <property type="entry name" value="ATPase domain of HSP90 chaperone/DNA topoisomerase II/histidine kinase"/>
    <property type="match status" value="1"/>
</dbReference>
<dbReference type="EC" id="2.7.13.3" evidence="2"/>
<evidence type="ECO:0000256" key="4">
    <source>
        <dbReference type="ARBA" id="ARBA00022679"/>
    </source>
</evidence>
<dbReference type="OrthoDB" id="1112780at2"/>
<keyword evidence="4" id="KW-0808">Transferase</keyword>
<dbReference type="STRING" id="1121098.HMPREF1534_03831"/>
<dbReference type="Pfam" id="PF00512">
    <property type="entry name" value="HisKA"/>
    <property type="match status" value="1"/>
</dbReference>
<name>U6R7W2_9BACT</name>
<dbReference type="EMBL" id="AQHY01000040">
    <property type="protein sequence ID" value="EOA52404.1"/>
    <property type="molecule type" value="Genomic_DNA"/>
</dbReference>
<dbReference type="InterPro" id="IPR036097">
    <property type="entry name" value="HisK_dim/P_sf"/>
</dbReference>
<evidence type="ECO:0000313" key="8">
    <source>
        <dbReference type="EMBL" id="EOA52404.1"/>
    </source>
</evidence>
<dbReference type="InterPro" id="IPR003661">
    <property type="entry name" value="HisK_dim/P_dom"/>
</dbReference>
<dbReference type="GO" id="GO:0007234">
    <property type="term" value="P:osmosensory signaling via phosphorelay pathway"/>
    <property type="evidence" value="ECO:0007669"/>
    <property type="project" value="TreeGrafter"/>
</dbReference>
<accession>U6R7W2</accession>
<dbReference type="eggNOG" id="COG2205">
    <property type="taxonomic scope" value="Bacteria"/>
</dbReference>
<keyword evidence="5" id="KW-0418">Kinase</keyword>
<evidence type="ECO:0000256" key="6">
    <source>
        <dbReference type="SAM" id="Phobius"/>
    </source>
</evidence>
<dbReference type="SMART" id="SM00388">
    <property type="entry name" value="HisKA"/>
    <property type="match status" value="1"/>
</dbReference>
<dbReference type="SMART" id="SM00387">
    <property type="entry name" value="HATPase_c"/>
    <property type="match status" value="1"/>
</dbReference>
<dbReference type="GO" id="GO:0030295">
    <property type="term" value="F:protein kinase activator activity"/>
    <property type="evidence" value="ECO:0007669"/>
    <property type="project" value="TreeGrafter"/>
</dbReference>
<comment type="catalytic activity">
    <reaction evidence="1">
        <text>ATP + protein L-histidine = ADP + protein N-phospho-L-histidine.</text>
        <dbReference type="EC" id="2.7.13.3"/>
    </reaction>
</comment>
<keyword evidence="6" id="KW-0472">Membrane</keyword>
<dbReference type="RefSeq" id="WP_005945227.1">
    <property type="nucleotide sequence ID" value="NZ_KB890319.1"/>
</dbReference>
<dbReference type="PATRIC" id="fig|1121098.3.peg.3906"/>
<evidence type="ECO:0000256" key="2">
    <source>
        <dbReference type="ARBA" id="ARBA00012438"/>
    </source>
</evidence>
<keyword evidence="6" id="KW-0812">Transmembrane</keyword>
<keyword evidence="9" id="KW-1185">Reference proteome</keyword>
<dbReference type="GO" id="GO:0000155">
    <property type="term" value="F:phosphorelay sensor kinase activity"/>
    <property type="evidence" value="ECO:0007669"/>
    <property type="project" value="InterPro"/>
</dbReference>
<dbReference type="PRINTS" id="PR00344">
    <property type="entry name" value="BCTRLSENSOR"/>
</dbReference>
<dbReference type="HOGENOM" id="CLU_026375_3_1_10"/>
<dbReference type="PROSITE" id="PS50109">
    <property type="entry name" value="HIS_KIN"/>
    <property type="match status" value="1"/>
</dbReference>
<organism evidence="8 9">
    <name type="scientific">Phocaeicola massiliensis B84634 = Timone 84634 = DSM 17679 = JCM 13223</name>
    <dbReference type="NCBI Taxonomy" id="1121098"/>
    <lineage>
        <taxon>Bacteria</taxon>
        <taxon>Pseudomonadati</taxon>
        <taxon>Bacteroidota</taxon>
        <taxon>Bacteroidia</taxon>
        <taxon>Bacteroidales</taxon>
        <taxon>Bacteroidaceae</taxon>
        <taxon>Phocaeicola</taxon>
    </lineage>
</organism>
<feature type="transmembrane region" description="Helical" evidence="6">
    <location>
        <begin position="199"/>
        <end position="223"/>
    </location>
</feature>
<dbReference type="GO" id="GO:0000156">
    <property type="term" value="F:phosphorelay response regulator activity"/>
    <property type="evidence" value="ECO:0007669"/>
    <property type="project" value="TreeGrafter"/>
</dbReference>
<protein>
    <recommendedName>
        <fullName evidence="2">histidine kinase</fullName>
        <ecNumber evidence="2">2.7.13.3</ecNumber>
    </recommendedName>
</protein>
<keyword evidence="3" id="KW-0597">Phosphoprotein</keyword>
<dbReference type="FunFam" id="3.30.565.10:FF:000006">
    <property type="entry name" value="Sensor histidine kinase WalK"/>
    <property type="match status" value="1"/>
</dbReference>
<feature type="domain" description="Histidine kinase" evidence="7">
    <location>
        <begin position="239"/>
        <end position="455"/>
    </location>
</feature>
<dbReference type="CDD" id="cd00082">
    <property type="entry name" value="HisKA"/>
    <property type="match status" value="1"/>
</dbReference>
<dbReference type="Gene3D" id="3.30.565.10">
    <property type="entry name" value="Histidine kinase-like ATPase, C-terminal domain"/>
    <property type="match status" value="1"/>
</dbReference>